<dbReference type="InterPro" id="IPR029057">
    <property type="entry name" value="PRTase-like"/>
</dbReference>
<dbReference type="Gene3D" id="3.40.50.2020">
    <property type="match status" value="1"/>
</dbReference>
<evidence type="ECO:0000259" key="3">
    <source>
        <dbReference type="Pfam" id="PF00156"/>
    </source>
</evidence>
<sequence length="116" mass="13090">MVAIPLAGIPFGTMIANQLHKPFYLLRKEPKKHGLKKLIEGEIKNGQKILIVDDLISSGFSKLFAVNALREEGANVENLFVFIDRTSDTLTDFEKDHSIKVHYLINVEDILTKVNN</sequence>
<accession>A0A0F9E328</accession>
<evidence type="ECO:0000256" key="2">
    <source>
        <dbReference type="ARBA" id="ARBA00022975"/>
    </source>
</evidence>
<name>A0A0F9E328_9ZZZZ</name>
<dbReference type="CDD" id="cd06223">
    <property type="entry name" value="PRTases_typeI"/>
    <property type="match status" value="1"/>
</dbReference>
<protein>
    <recommendedName>
        <fullName evidence="3">Phosphoribosyltransferase domain-containing protein</fullName>
    </recommendedName>
</protein>
<keyword evidence="2" id="KW-0665">Pyrimidine biosynthesis</keyword>
<gene>
    <name evidence="4" type="ORF">LCGC14_2416700</name>
</gene>
<dbReference type="PANTHER" id="PTHR19278:SF9">
    <property type="entry name" value="URIDINE 5'-MONOPHOSPHATE SYNTHASE"/>
    <property type="match status" value="1"/>
</dbReference>
<organism evidence="4">
    <name type="scientific">marine sediment metagenome</name>
    <dbReference type="NCBI Taxonomy" id="412755"/>
    <lineage>
        <taxon>unclassified sequences</taxon>
        <taxon>metagenomes</taxon>
        <taxon>ecological metagenomes</taxon>
    </lineage>
</organism>
<dbReference type="GO" id="GO:0006222">
    <property type="term" value="P:UMP biosynthetic process"/>
    <property type="evidence" value="ECO:0007669"/>
    <property type="project" value="TreeGrafter"/>
</dbReference>
<proteinExistence type="predicted"/>
<dbReference type="PANTHER" id="PTHR19278">
    <property type="entry name" value="OROTATE PHOSPHORIBOSYLTRANSFERASE"/>
    <property type="match status" value="1"/>
</dbReference>
<evidence type="ECO:0000256" key="1">
    <source>
        <dbReference type="ARBA" id="ARBA00004725"/>
    </source>
</evidence>
<dbReference type="GO" id="GO:0019856">
    <property type="term" value="P:pyrimidine nucleobase biosynthetic process"/>
    <property type="evidence" value="ECO:0007669"/>
    <property type="project" value="TreeGrafter"/>
</dbReference>
<dbReference type="EMBL" id="LAZR01036648">
    <property type="protein sequence ID" value="KKL24301.1"/>
    <property type="molecule type" value="Genomic_DNA"/>
</dbReference>
<comment type="caution">
    <text evidence="4">The sequence shown here is derived from an EMBL/GenBank/DDBJ whole genome shotgun (WGS) entry which is preliminary data.</text>
</comment>
<dbReference type="Pfam" id="PF00156">
    <property type="entry name" value="Pribosyltran"/>
    <property type="match status" value="1"/>
</dbReference>
<dbReference type="AlphaFoldDB" id="A0A0F9E328"/>
<feature type="domain" description="Phosphoribosyltransferase" evidence="3">
    <location>
        <begin position="2"/>
        <end position="94"/>
    </location>
</feature>
<dbReference type="SUPFAM" id="SSF53271">
    <property type="entry name" value="PRTase-like"/>
    <property type="match status" value="1"/>
</dbReference>
<comment type="pathway">
    <text evidence="1">Pyrimidine metabolism; UMP biosynthesis via de novo pathway.</text>
</comment>
<reference evidence="4" key="1">
    <citation type="journal article" date="2015" name="Nature">
        <title>Complex archaea that bridge the gap between prokaryotes and eukaryotes.</title>
        <authorList>
            <person name="Spang A."/>
            <person name="Saw J.H."/>
            <person name="Jorgensen S.L."/>
            <person name="Zaremba-Niedzwiedzka K."/>
            <person name="Martijn J."/>
            <person name="Lind A.E."/>
            <person name="van Eijk R."/>
            <person name="Schleper C."/>
            <person name="Guy L."/>
            <person name="Ettema T.J."/>
        </authorList>
    </citation>
    <scope>NUCLEOTIDE SEQUENCE</scope>
</reference>
<evidence type="ECO:0000313" key="4">
    <source>
        <dbReference type="EMBL" id="KKL24301.1"/>
    </source>
</evidence>
<dbReference type="GO" id="GO:0004588">
    <property type="term" value="F:orotate phosphoribosyltransferase activity"/>
    <property type="evidence" value="ECO:0007669"/>
    <property type="project" value="TreeGrafter"/>
</dbReference>
<dbReference type="InterPro" id="IPR000836">
    <property type="entry name" value="PRTase_dom"/>
</dbReference>